<protein>
    <submittedName>
        <fullName evidence="7">Glutamate synthase (NADPH/NADH) small chain</fullName>
    </submittedName>
</protein>
<dbReference type="PANTHER" id="PTHR43100:SF3">
    <property type="entry name" value="FAD_NAD(P)-BINDING DOMAIN-CONTAINING PROTEIN"/>
    <property type="match status" value="1"/>
</dbReference>
<evidence type="ECO:0000313" key="7">
    <source>
        <dbReference type="EMBL" id="SFI44735.1"/>
    </source>
</evidence>
<dbReference type="Gene3D" id="3.50.50.60">
    <property type="entry name" value="FAD/NAD(P)-binding domain"/>
    <property type="match status" value="2"/>
</dbReference>
<dbReference type="Pfam" id="PF07992">
    <property type="entry name" value="Pyr_redox_2"/>
    <property type="match status" value="1"/>
</dbReference>
<dbReference type="NCBIfam" id="TIGR01317">
    <property type="entry name" value="GOGAT_sm_gam"/>
    <property type="match status" value="1"/>
</dbReference>
<dbReference type="Pfam" id="PF14691">
    <property type="entry name" value="Fer4_20"/>
    <property type="match status" value="1"/>
</dbReference>
<dbReference type="EMBL" id="FORI01000001">
    <property type="protein sequence ID" value="SFI44735.1"/>
    <property type="molecule type" value="Genomic_DNA"/>
</dbReference>
<sequence>MAKPTGFMDYKRVENGSVEPLVRITNFKEFHPKLDEKARREQAARCMNCGVPMCQSAMKLSGMVTGCPLHNYIPEWNDALYNGQFDMAAWRLLKTSSFPEFTGRVCPALCEKACNLGNPVVECPQSGCIETTFNGPVTVHDNELFIIEKAFETGYMKPEIPAVRSGKKIAVIGAGPAGLACADWLNRRGHSVTVYEREDKAGGLLMYGIPNMKLDKKIVERRINLMKAEGLEFVFNADVGHDYAASQILQDFDAVALCCGAKKARALAAAGMDKLNKGAAGGVMFAVDFLTAVTKSVVQTNEALEKIGTESTNDQIASALAAKSGIEVRGKNVVIVGGGDTGNDCCGSAIRLGASGVVQIEMMPCPPVERAANNPWPEWPKVLKVDYGAEESIAKFGHDPRVYETTVKEVISENGHITAVKTIEVEFKMIDGKRQLVERAGTEKTLPCDLLLVAAGFVGCEEYTANAFGVELGPRGTVNTPVVEPAVPEPGRRVETTYATSVPKIFTAGDMHRGQSLVVWAISEGRECAKQIDDYLK</sequence>
<dbReference type="GO" id="GO:0006537">
    <property type="term" value="P:glutamate biosynthetic process"/>
    <property type="evidence" value="ECO:0007669"/>
    <property type="project" value="UniProtKB-KW"/>
</dbReference>
<dbReference type="GO" id="GO:0016639">
    <property type="term" value="F:oxidoreductase activity, acting on the CH-NH2 group of donors, NAD or NADP as acceptor"/>
    <property type="evidence" value="ECO:0007669"/>
    <property type="project" value="InterPro"/>
</dbReference>
<dbReference type="InterPro" id="IPR028261">
    <property type="entry name" value="DPD_II"/>
</dbReference>
<keyword evidence="3" id="KW-0314">Glutamate biosynthesis</keyword>
<reference evidence="8" key="1">
    <citation type="submission" date="2016-10" db="EMBL/GenBank/DDBJ databases">
        <authorList>
            <person name="Varghese N."/>
            <person name="Submissions S."/>
        </authorList>
    </citation>
    <scope>NUCLEOTIDE SEQUENCE [LARGE SCALE GENOMIC DNA]</scope>
    <source>
        <strain evidence="8">XBD1002</strain>
    </source>
</reference>
<dbReference type="InterPro" id="IPR023753">
    <property type="entry name" value="FAD/NAD-binding_dom"/>
</dbReference>
<dbReference type="RefSeq" id="WP_074930029.1">
    <property type="nucleotide sequence ID" value="NZ_FORI01000001.1"/>
</dbReference>
<dbReference type="SUPFAM" id="SSF51971">
    <property type="entry name" value="Nucleotide-binding domain"/>
    <property type="match status" value="2"/>
</dbReference>
<dbReference type="Proteomes" id="UP000182737">
    <property type="component" value="Unassembled WGS sequence"/>
</dbReference>
<proteinExistence type="predicted"/>
<keyword evidence="1" id="KW-0028">Amino-acid biosynthesis</keyword>
<evidence type="ECO:0000256" key="4">
    <source>
        <dbReference type="ARBA" id="ARBA00029440"/>
    </source>
</evidence>
<dbReference type="GO" id="GO:0051536">
    <property type="term" value="F:iron-sulfur cluster binding"/>
    <property type="evidence" value="ECO:0007669"/>
    <property type="project" value="InterPro"/>
</dbReference>
<dbReference type="InterPro" id="IPR051394">
    <property type="entry name" value="Glutamate_Synthase"/>
</dbReference>
<dbReference type="Gene3D" id="1.10.1060.10">
    <property type="entry name" value="Alpha-helical ferredoxin"/>
    <property type="match status" value="1"/>
</dbReference>
<dbReference type="AlphaFoldDB" id="A0A1I3I9Q7"/>
<gene>
    <name evidence="7" type="ORF">SAMN04487775_101434</name>
</gene>
<dbReference type="PRINTS" id="PR00419">
    <property type="entry name" value="ADXRDTASE"/>
</dbReference>
<evidence type="ECO:0000313" key="8">
    <source>
        <dbReference type="Proteomes" id="UP000182737"/>
    </source>
</evidence>
<dbReference type="PANTHER" id="PTHR43100">
    <property type="entry name" value="GLUTAMATE SYNTHASE [NADPH] SMALL CHAIN"/>
    <property type="match status" value="1"/>
</dbReference>
<evidence type="ECO:0000259" key="6">
    <source>
        <dbReference type="Pfam" id="PF14691"/>
    </source>
</evidence>
<dbReference type="InterPro" id="IPR036188">
    <property type="entry name" value="FAD/NAD-bd_sf"/>
</dbReference>
<dbReference type="OrthoDB" id="9803192at2"/>
<evidence type="ECO:0000256" key="1">
    <source>
        <dbReference type="ARBA" id="ARBA00022605"/>
    </source>
</evidence>
<keyword evidence="8" id="KW-1185">Reference proteome</keyword>
<evidence type="ECO:0000256" key="3">
    <source>
        <dbReference type="ARBA" id="ARBA00023164"/>
    </source>
</evidence>
<dbReference type="Gene3D" id="3.40.50.720">
    <property type="entry name" value="NAD(P)-binding Rossmann-like Domain"/>
    <property type="match status" value="1"/>
</dbReference>
<dbReference type="InterPro" id="IPR009051">
    <property type="entry name" value="Helical_ferredxn"/>
</dbReference>
<organism evidence="7 8">
    <name type="scientific">Treponema bryantii</name>
    <dbReference type="NCBI Taxonomy" id="163"/>
    <lineage>
        <taxon>Bacteria</taxon>
        <taxon>Pseudomonadati</taxon>
        <taxon>Spirochaetota</taxon>
        <taxon>Spirochaetia</taxon>
        <taxon>Spirochaetales</taxon>
        <taxon>Treponemataceae</taxon>
        <taxon>Treponema</taxon>
    </lineage>
</organism>
<accession>A0A1I3I9Q7</accession>
<feature type="domain" description="FAD/NAD(P)-binding" evidence="5">
    <location>
        <begin position="168"/>
        <end position="525"/>
    </location>
</feature>
<comment type="pathway">
    <text evidence="4">Amino-acid biosynthesis.</text>
</comment>
<dbReference type="InterPro" id="IPR006005">
    <property type="entry name" value="Glut_synth_ssu1"/>
</dbReference>
<keyword evidence="2" id="KW-0560">Oxidoreductase</keyword>
<evidence type="ECO:0000259" key="5">
    <source>
        <dbReference type="Pfam" id="PF07992"/>
    </source>
</evidence>
<evidence type="ECO:0000256" key="2">
    <source>
        <dbReference type="ARBA" id="ARBA00023002"/>
    </source>
</evidence>
<feature type="domain" description="Dihydroprymidine dehydrogenase" evidence="6">
    <location>
        <begin position="23"/>
        <end position="118"/>
    </location>
</feature>
<name>A0A1I3I9Q7_9SPIR</name>
<dbReference type="SUPFAM" id="SSF46548">
    <property type="entry name" value="alpha-helical ferredoxin"/>
    <property type="match status" value="1"/>
</dbReference>